<proteinExistence type="predicted"/>
<reference evidence="1" key="1">
    <citation type="submission" date="2014-09" db="EMBL/GenBank/DDBJ databases">
        <authorList>
            <person name="Magalhaes I.L.F."/>
            <person name="Oliveira U."/>
            <person name="Santos F.R."/>
            <person name="Vidigal T.H.D.A."/>
            <person name="Brescovit A.D."/>
            <person name="Santos A.J."/>
        </authorList>
    </citation>
    <scope>NUCLEOTIDE SEQUENCE</scope>
    <source>
        <tissue evidence="1">Shoot tissue taken approximately 20 cm above the soil surface</tissue>
    </source>
</reference>
<organism evidence="1">
    <name type="scientific">Arundo donax</name>
    <name type="common">Giant reed</name>
    <name type="synonym">Donax arundinaceus</name>
    <dbReference type="NCBI Taxonomy" id="35708"/>
    <lineage>
        <taxon>Eukaryota</taxon>
        <taxon>Viridiplantae</taxon>
        <taxon>Streptophyta</taxon>
        <taxon>Embryophyta</taxon>
        <taxon>Tracheophyta</taxon>
        <taxon>Spermatophyta</taxon>
        <taxon>Magnoliopsida</taxon>
        <taxon>Liliopsida</taxon>
        <taxon>Poales</taxon>
        <taxon>Poaceae</taxon>
        <taxon>PACMAD clade</taxon>
        <taxon>Arundinoideae</taxon>
        <taxon>Arundineae</taxon>
        <taxon>Arundo</taxon>
    </lineage>
</organism>
<dbReference type="EMBL" id="GBRH01239534">
    <property type="protein sequence ID" value="JAD58361.1"/>
    <property type="molecule type" value="Transcribed_RNA"/>
</dbReference>
<sequence>MLVLKSDSSTFICTFMIL</sequence>
<dbReference type="AlphaFoldDB" id="A0A0A9B4P4"/>
<reference evidence="1" key="2">
    <citation type="journal article" date="2015" name="Data Brief">
        <title>Shoot transcriptome of the giant reed, Arundo donax.</title>
        <authorList>
            <person name="Barrero R.A."/>
            <person name="Guerrero F.D."/>
            <person name="Moolhuijzen P."/>
            <person name="Goolsby J.A."/>
            <person name="Tidwell J."/>
            <person name="Bellgard S.E."/>
            <person name="Bellgard M.I."/>
        </authorList>
    </citation>
    <scope>NUCLEOTIDE SEQUENCE</scope>
    <source>
        <tissue evidence="1">Shoot tissue taken approximately 20 cm above the soil surface</tissue>
    </source>
</reference>
<protein>
    <submittedName>
        <fullName evidence="1">Uncharacterized protein</fullName>
    </submittedName>
</protein>
<evidence type="ECO:0000313" key="1">
    <source>
        <dbReference type="EMBL" id="JAD58361.1"/>
    </source>
</evidence>
<name>A0A0A9B4P4_ARUDO</name>
<accession>A0A0A9B4P4</accession>